<proteinExistence type="predicted"/>
<dbReference type="SUPFAM" id="SSF75169">
    <property type="entry name" value="DsrEFH-like"/>
    <property type="match status" value="1"/>
</dbReference>
<reference evidence="1" key="1">
    <citation type="submission" date="2021-03" db="EMBL/GenBank/DDBJ databases">
        <title>Plesiomonas shigelloides zfcc0051, isolated from zebrafish feces.</title>
        <authorList>
            <person name="Vanderhoek Z."/>
            <person name="Gaulke C."/>
        </authorList>
    </citation>
    <scope>NUCLEOTIDE SEQUENCE</scope>
    <source>
        <strain evidence="1">Zfcc0051</strain>
    </source>
</reference>
<evidence type="ECO:0000313" key="2">
    <source>
        <dbReference type="Proteomes" id="UP000664658"/>
    </source>
</evidence>
<sequence length="96" mass="10359">MLYTLSSSPFASQALTDILRLATAQDALLLWSDGVLAALAGSEFAEPLAASPVKVYVLQADAQARGIAERLLSQIQLIDYSGWVALTEQYPQQLAY</sequence>
<gene>
    <name evidence="1" type="primary">tusB</name>
    <name evidence="1" type="ORF">J2R62_03160</name>
</gene>
<protein>
    <submittedName>
        <fullName evidence="1">Sulfurtransferase complex subunit TusB</fullName>
    </submittedName>
</protein>
<keyword evidence="1" id="KW-0808">Transferase</keyword>
<dbReference type="AlphaFoldDB" id="A0A8I1W707"/>
<dbReference type="Proteomes" id="UP000664658">
    <property type="component" value="Unassembled WGS sequence"/>
</dbReference>
<dbReference type="Pfam" id="PF04077">
    <property type="entry name" value="DsrH"/>
    <property type="match status" value="1"/>
</dbReference>
<name>A0A8I1W707_PLESH</name>
<accession>A0A8I1W707</accession>
<dbReference type="GO" id="GO:1990228">
    <property type="term" value="C:sulfurtransferase complex"/>
    <property type="evidence" value="ECO:0007669"/>
    <property type="project" value="TreeGrafter"/>
</dbReference>
<dbReference type="GO" id="GO:0002143">
    <property type="term" value="P:tRNA wobble position uridine thiolation"/>
    <property type="evidence" value="ECO:0007669"/>
    <property type="project" value="InterPro"/>
</dbReference>
<dbReference type="Gene3D" id="3.40.1260.10">
    <property type="entry name" value="DsrEFH-like"/>
    <property type="match status" value="1"/>
</dbReference>
<comment type="caution">
    <text evidence="1">The sequence shown here is derived from an EMBL/GenBank/DDBJ whole genome shotgun (WGS) entry which is preliminary data.</text>
</comment>
<dbReference type="GO" id="GO:0016740">
    <property type="term" value="F:transferase activity"/>
    <property type="evidence" value="ECO:0007669"/>
    <property type="project" value="UniProtKB-KW"/>
</dbReference>
<dbReference type="InterPro" id="IPR027396">
    <property type="entry name" value="DsrEFH-like"/>
</dbReference>
<dbReference type="PANTHER" id="PTHR37526">
    <property type="entry name" value="PROTEIN TUSB"/>
    <property type="match status" value="1"/>
</dbReference>
<dbReference type="PANTHER" id="PTHR37526:SF1">
    <property type="entry name" value="PROTEIN TUSB"/>
    <property type="match status" value="1"/>
</dbReference>
<dbReference type="KEGG" id="pshi:SAMEA2665130_0269"/>
<evidence type="ECO:0000313" key="1">
    <source>
        <dbReference type="EMBL" id="MBO1107225.1"/>
    </source>
</evidence>
<dbReference type="NCBIfam" id="TIGR03011">
    <property type="entry name" value="sulf_tusB_dsrH"/>
    <property type="match status" value="1"/>
</dbReference>
<dbReference type="EMBL" id="JAFNAA010000003">
    <property type="protein sequence ID" value="MBO1107225.1"/>
    <property type="molecule type" value="Genomic_DNA"/>
</dbReference>
<dbReference type="RefSeq" id="WP_064977133.1">
    <property type="nucleotide sequence ID" value="NZ_JAFNAA010000003.1"/>
</dbReference>
<organism evidence="1 2">
    <name type="scientific">Plesiomonas shigelloides</name>
    <name type="common">Aeromonas shigelloides</name>
    <dbReference type="NCBI Taxonomy" id="703"/>
    <lineage>
        <taxon>Bacteria</taxon>
        <taxon>Pseudomonadati</taxon>
        <taxon>Pseudomonadota</taxon>
        <taxon>Gammaproteobacteria</taxon>
        <taxon>Enterobacterales</taxon>
        <taxon>Enterobacteriaceae</taxon>
        <taxon>Plesiomonas</taxon>
    </lineage>
</organism>
<dbReference type="InterPro" id="IPR007215">
    <property type="entry name" value="Sulphur_relay_TusB/DsrH"/>
</dbReference>